<sequence>MMDTKEKEDSLWKSLKASILPIHEKDNPAVKMGKHVGFWSTIILLGGATIAIGLAVLMAL</sequence>
<organism evidence="2 3">
    <name type="scientific">Pinibacter soli</name>
    <dbReference type="NCBI Taxonomy" id="3044211"/>
    <lineage>
        <taxon>Bacteria</taxon>
        <taxon>Pseudomonadati</taxon>
        <taxon>Bacteroidota</taxon>
        <taxon>Chitinophagia</taxon>
        <taxon>Chitinophagales</taxon>
        <taxon>Chitinophagaceae</taxon>
        <taxon>Pinibacter</taxon>
    </lineage>
</organism>
<gene>
    <name evidence="2" type="ORF">QJ048_14480</name>
</gene>
<keyword evidence="1" id="KW-0812">Transmembrane</keyword>
<evidence type="ECO:0000313" key="3">
    <source>
        <dbReference type="Proteomes" id="UP001226434"/>
    </source>
</evidence>
<accession>A0ABT6REN7</accession>
<protein>
    <submittedName>
        <fullName evidence="2">Uncharacterized protein</fullName>
    </submittedName>
</protein>
<keyword evidence="3" id="KW-1185">Reference proteome</keyword>
<feature type="transmembrane region" description="Helical" evidence="1">
    <location>
        <begin position="36"/>
        <end position="59"/>
    </location>
</feature>
<evidence type="ECO:0000313" key="2">
    <source>
        <dbReference type="EMBL" id="MDI3320995.1"/>
    </source>
</evidence>
<dbReference type="Proteomes" id="UP001226434">
    <property type="component" value="Unassembled WGS sequence"/>
</dbReference>
<evidence type="ECO:0000256" key="1">
    <source>
        <dbReference type="SAM" id="Phobius"/>
    </source>
</evidence>
<reference evidence="2 3" key="1">
    <citation type="submission" date="2023-05" db="EMBL/GenBank/DDBJ databases">
        <title>Genome sequence of Pinibacter sp. MAH-24.</title>
        <authorList>
            <person name="Huq M.A."/>
        </authorList>
    </citation>
    <scope>NUCLEOTIDE SEQUENCE [LARGE SCALE GENOMIC DNA]</scope>
    <source>
        <strain evidence="2 3">MAH-24</strain>
    </source>
</reference>
<proteinExistence type="predicted"/>
<name>A0ABT6REN7_9BACT</name>
<comment type="caution">
    <text evidence="2">The sequence shown here is derived from an EMBL/GenBank/DDBJ whole genome shotgun (WGS) entry which is preliminary data.</text>
</comment>
<keyword evidence="1" id="KW-0472">Membrane</keyword>
<keyword evidence="1" id="KW-1133">Transmembrane helix</keyword>
<dbReference type="EMBL" id="JASBRG010000007">
    <property type="protein sequence ID" value="MDI3320995.1"/>
    <property type="molecule type" value="Genomic_DNA"/>
</dbReference>